<dbReference type="RefSeq" id="WP_176279046.1">
    <property type="nucleotide sequence ID" value="NZ_JABWMH010000002.1"/>
</dbReference>
<gene>
    <name evidence="1" type="ORF">HUO14_06400</name>
</gene>
<evidence type="ECO:0000313" key="1">
    <source>
        <dbReference type="EMBL" id="NVD27532.1"/>
    </source>
</evidence>
<evidence type="ECO:0000313" key="2">
    <source>
        <dbReference type="Proteomes" id="UP000652427"/>
    </source>
</evidence>
<keyword evidence="2" id="KW-1185">Reference proteome</keyword>
<reference evidence="1 2" key="1">
    <citation type="submission" date="2020-06" db="EMBL/GenBank/DDBJ databases">
        <authorList>
            <person name="Kim S.-J."/>
            <person name="Park S.-J."/>
        </authorList>
    </citation>
    <scope>NUCLEOTIDE SEQUENCE [LARGE SCALE GENOMIC DNA]</scope>
    <source>
        <strain evidence="1 2">SW-151</strain>
    </source>
</reference>
<sequence>MAQRVFSMNETMNNDIIRHASAMAGKASFIADDFAQALFPRTDVSFNDRMRSNARQYLRATIGQIEQRICRIATDEMGVSHETLAKIGQGSGGQSFRLLENSGLLKTTEIVQHLFVKAQQGELAARLLQKISQQDLEATLTRHLDHADPVVAEAAMGLLVAQSKSTGAAGEISASLADLPAEIAFALAWPVTAALARLSGLPGSQLQQATERMLAAHDESASVARKSDRLARLLEQTAETGDAIPHPMKDGLSLFIARLARRSGLTSDQIIGFTAEPNMVRFVVAIRAADFPTQDALSVFAALDGDDHILTAATYGETDQDRCLALVSSWAAPGAYQNAERILADDSLGDQGK</sequence>
<protein>
    <recommendedName>
        <fullName evidence="3">DUF2336 domain-containing protein</fullName>
    </recommendedName>
</protein>
<proteinExistence type="predicted"/>
<name>A0ABX2N1F6_9SPHN</name>
<comment type="caution">
    <text evidence="1">The sequence shown here is derived from an EMBL/GenBank/DDBJ whole genome shotgun (WGS) entry which is preliminary data.</text>
</comment>
<accession>A0ABX2N1F6</accession>
<dbReference type="EMBL" id="JABWMH010000002">
    <property type="protein sequence ID" value="NVD27532.1"/>
    <property type="molecule type" value="Genomic_DNA"/>
</dbReference>
<dbReference type="Proteomes" id="UP000652427">
    <property type="component" value="Unassembled WGS sequence"/>
</dbReference>
<evidence type="ECO:0008006" key="3">
    <source>
        <dbReference type="Google" id="ProtNLM"/>
    </source>
</evidence>
<organism evidence="1 2">
    <name type="scientific">Parasphingorhabdus flavimaris</name>
    <dbReference type="NCBI Taxonomy" id="266812"/>
    <lineage>
        <taxon>Bacteria</taxon>
        <taxon>Pseudomonadati</taxon>
        <taxon>Pseudomonadota</taxon>
        <taxon>Alphaproteobacteria</taxon>
        <taxon>Sphingomonadales</taxon>
        <taxon>Sphingomonadaceae</taxon>
        <taxon>Parasphingorhabdus</taxon>
    </lineage>
</organism>